<dbReference type="Gene3D" id="3.90.105.10">
    <property type="entry name" value="Molybdopterin biosynthesis moea protein, domain 2"/>
    <property type="match status" value="1"/>
</dbReference>
<dbReference type="SUPFAM" id="SSF63867">
    <property type="entry name" value="MoeA C-terminal domain-like"/>
    <property type="match status" value="1"/>
</dbReference>
<feature type="domain" description="MoaB/Mog" evidence="4">
    <location>
        <begin position="185"/>
        <end position="325"/>
    </location>
</feature>
<dbReference type="GO" id="GO:0061599">
    <property type="term" value="F:molybdopterin molybdotransferase activity"/>
    <property type="evidence" value="ECO:0007669"/>
    <property type="project" value="TreeGrafter"/>
</dbReference>
<dbReference type="Gene3D" id="3.40.980.10">
    <property type="entry name" value="MoaB/Mog-like domain"/>
    <property type="match status" value="1"/>
</dbReference>
<dbReference type="Gene3D" id="2.170.190.11">
    <property type="entry name" value="Molybdopterin biosynthesis moea protein, domain 3"/>
    <property type="match status" value="1"/>
</dbReference>
<keyword evidence="3" id="KW-0812">Transmembrane</keyword>
<evidence type="ECO:0000313" key="5">
    <source>
        <dbReference type="EMBL" id="KKN30800.1"/>
    </source>
</evidence>
<dbReference type="AlphaFoldDB" id="A0A0F9PG63"/>
<dbReference type="InterPro" id="IPR008284">
    <property type="entry name" value="MoCF_biosynth_CS"/>
</dbReference>
<dbReference type="CDD" id="cd00887">
    <property type="entry name" value="MoeA"/>
    <property type="match status" value="1"/>
</dbReference>
<comment type="caution">
    <text evidence="5">The sequence shown here is derived from an EMBL/GenBank/DDBJ whole genome shotgun (WGS) entry which is preliminary data.</text>
</comment>
<dbReference type="SMART" id="SM00852">
    <property type="entry name" value="MoCF_biosynth"/>
    <property type="match status" value="1"/>
</dbReference>
<dbReference type="InterPro" id="IPR038987">
    <property type="entry name" value="MoeA-like"/>
</dbReference>
<dbReference type="InterPro" id="IPR036425">
    <property type="entry name" value="MoaB/Mog-like_dom_sf"/>
</dbReference>
<keyword evidence="3" id="KW-0472">Membrane</keyword>
<sequence length="408" mass="45645">MKFLKTISVTEFKSILESIPKLNFEEEVITLEESYNRILSRDIISNIDVPHFRKSKMDGYAIIAEDSFGADEDNLIDFELIETIQAGEAPQKSLNKGKCSYVATGAAVPLNATGVVMVEFSEKQRNKISISKAVTPGTHVIEIGHDIKKDTRIIEKDSLIDLATIGMMSSCGIKELWVYKRPLISLMSTGNELVSQNTQELEIGKIYDINSIVLKKALENTGAQVKFLGVIKDNFVELKSAIDNALQISDIVILSGGTSKGQGDLAPQILDKYNDLEILVHGVKIKPGKPIIFAKKKDKLIFILPGYPTSALSCFYVFIDNFLRKMSGFPLREKFSKKMEIGERIYSTVGRHEFKAVKIKEEAGVKKLFPIKTGSEAISTMFYADGYIEINELESILEKGDQRRVYFF</sequence>
<feature type="transmembrane region" description="Helical" evidence="3">
    <location>
        <begin position="300"/>
        <end position="319"/>
    </location>
</feature>
<dbReference type="InterPro" id="IPR036135">
    <property type="entry name" value="MoeA_linker/N_sf"/>
</dbReference>
<proteinExistence type="predicted"/>
<dbReference type="InterPro" id="IPR005111">
    <property type="entry name" value="MoeA_C_domain_IV"/>
</dbReference>
<keyword evidence="3" id="KW-1133">Transmembrane helix</keyword>
<gene>
    <name evidence="5" type="ORF">LCGC14_0830390</name>
</gene>
<dbReference type="Pfam" id="PF03454">
    <property type="entry name" value="MoeA_C"/>
    <property type="match status" value="1"/>
</dbReference>
<dbReference type="InterPro" id="IPR036688">
    <property type="entry name" value="MoeA_C_domain_IV_sf"/>
</dbReference>
<protein>
    <recommendedName>
        <fullName evidence="4">MoaB/Mog domain-containing protein</fullName>
    </recommendedName>
</protein>
<dbReference type="GO" id="GO:0005737">
    <property type="term" value="C:cytoplasm"/>
    <property type="evidence" value="ECO:0007669"/>
    <property type="project" value="TreeGrafter"/>
</dbReference>
<dbReference type="NCBIfam" id="TIGR00177">
    <property type="entry name" value="molyb_syn"/>
    <property type="match status" value="1"/>
</dbReference>
<evidence type="ECO:0000256" key="2">
    <source>
        <dbReference type="ARBA" id="ARBA00023150"/>
    </source>
</evidence>
<dbReference type="Pfam" id="PF00994">
    <property type="entry name" value="MoCF_biosynth"/>
    <property type="match status" value="1"/>
</dbReference>
<dbReference type="Gene3D" id="2.40.340.10">
    <property type="entry name" value="MoeA, C-terminal, domain IV"/>
    <property type="match status" value="1"/>
</dbReference>
<evidence type="ECO:0000256" key="3">
    <source>
        <dbReference type="SAM" id="Phobius"/>
    </source>
</evidence>
<dbReference type="Pfam" id="PF03453">
    <property type="entry name" value="MoeA_N"/>
    <property type="match status" value="1"/>
</dbReference>
<reference evidence="5" key="1">
    <citation type="journal article" date="2015" name="Nature">
        <title>Complex archaea that bridge the gap between prokaryotes and eukaryotes.</title>
        <authorList>
            <person name="Spang A."/>
            <person name="Saw J.H."/>
            <person name="Jorgensen S.L."/>
            <person name="Zaremba-Niedzwiedzka K."/>
            <person name="Martijn J."/>
            <person name="Lind A.E."/>
            <person name="van Eijk R."/>
            <person name="Schleper C."/>
            <person name="Guy L."/>
            <person name="Ettema T.J."/>
        </authorList>
    </citation>
    <scope>NUCLEOTIDE SEQUENCE</scope>
</reference>
<dbReference type="PANTHER" id="PTHR10192">
    <property type="entry name" value="MOLYBDOPTERIN BIOSYNTHESIS PROTEIN"/>
    <property type="match status" value="1"/>
</dbReference>
<dbReference type="EMBL" id="LAZR01002379">
    <property type="protein sequence ID" value="KKN30800.1"/>
    <property type="molecule type" value="Genomic_DNA"/>
</dbReference>
<dbReference type="GO" id="GO:0006777">
    <property type="term" value="P:Mo-molybdopterin cofactor biosynthetic process"/>
    <property type="evidence" value="ECO:0007669"/>
    <property type="project" value="UniProtKB-KW"/>
</dbReference>
<dbReference type="InterPro" id="IPR005110">
    <property type="entry name" value="MoeA_linker/N"/>
</dbReference>
<dbReference type="UniPathway" id="UPA00344"/>
<dbReference type="PROSITE" id="PS01079">
    <property type="entry name" value="MOCF_BIOSYNTHESIS_2"/>
    <property type="match status" value="1"/>
</dbReference>
<dbReference type="PANTHER" id="PTHR10192:SF5">
    <property type="entry name" value="GEPHYRIN"/>
    <property type="match status" value="1"/>
</dbReference>
<dbReference type="SUPFAM" id="SSF53218">
    <property type="entry name" value="Molybdenum cofactor biosynthesis proteins"/>
    <property type="match status" value="1"/>
</dbReference>
<organism evidence="5">
    <name type="scientific">marine sediment metagenome</name>
    <dbReference type="NCBI Taxonomy" id="412755"/>
    <lineage>
        <taxon>unclassified sequences</taxon>
        <taxon>metagenomes</taxon>
        <taxon>ecological metagenomes</taxon>
    </lineage>
</organism>
<keyword evidence="2" id="KW-0501">Molybdenum cofactor biosynthesis</keyword>
<accession>A0A0F9PG63</accession>
<evidence type="ECO:0000259" key="4">
    <source>
        <dbReference type="SMART" id="SM00852"/>
    </source>
</evidence>
<dbReference type="SUPFAM" id="SSF63882">
    <property type="entry name" value="MoeA N-terminal region -like"/>
    <property type="match status" value="1"/>
</dbReference>
<name>A0A0F9PG63_9ZZZZ</name>
<evidence type="ECO:0000256" key="1">
    <source>
        <dbReference type="ARBA" id="ARBA00005046"/>
    </source>
</evidence>
<dbReference type="InterPro" id="IPR001453">
    <property type="entry name" value="MoaB/Mog_dom"/>
</dbReference>
<comment type="pathway">
    <text evidence="1">Cofactor biosynthesis; molybdopterin biosynthesis.</text>
</comment>